<evidence type="ECO:0000313" key="4">
    <source>
        <dbReference type="Proteomes" id="UP000824116"/>
    </source>
</evidence>
<sequence>MKKKRIILLSLVLIIIFAMTGCGDGKADSQGDTQQTDENASDENVDSSAALNVENDTFTVDDLLSSVGSEETGLLTILGATEEAETYEANIFGQKATVSVTAEDGTVSAIKMDFVSVDTGSVLNAVAEQLGQDGETKDGVTTWTSGDRTVTLSEGDSGCTLEIK</sequence>
<accession>A0A9D2K2T3</accession>
<feature type="signal peptide" evidence="2">
    <location>
        <begin position="1"/>
        <end position="20"/>
    </location>
</feature>
<evidence type="ECO:0000256" key="2">
    <source>
        <dbReference type="SAM" id="SignalP"/>
    </source>
</evidence>
<dbReference type="EMBL" id="DXAY01000176">
    <property type="protein sequence ID" value="HIZ75054.1"/>
    <property type="molecule type" value="Genomic_DNA"/>
</dbReference>
<evidence type="ECO:0000313" key="3">
    <source>
        <dbReference type="EMBL" id="HIZ75054.1"/>
    </source>
</evidence>
<evidence type="ECO:0008006" key="5">
    <source>
        <dbReference type="Google" id="ProtNLM"/>
    </source>
</evidence>
<name>A0A9D2K2T3_9FIRM</name>
<protein>
    <recommendedName>
        <fullName evidence="5">Lipoprotein</fullName>
    </recommendedName>
</protein>
<dbReference type="AlphaFoldDB" id="A0A9D2K2T3"/>
<dbReference type="PROSITE" id="PS51257">
    <property type="entry name" value="PROKAR_LIPOPROTEIN"/>
    <property type="match status" value="1"/>
</dbReference>
<organism evidence="3 4">
    <name type="scientific">Candidatus Mediterraneibacter stercoravium</name>
    <dbReference type="NCBI Taxonomy" id="2838685"/>
    <lineage>
        <taxon>Bacteria</taxon>
        <taxon>Bacillati</taxon>
        <taxon>Bacillota</taxon>
        <taxon>Clostridia</taxon>
        <taxon>Lachnospirales</taxon>
        <taxon>Lachnospiraceae</taxon>
        <taxon>Mediterraneibacter</taxon>
    </lineage>
</organism>
<feature type="region of interest" description="Disordered" evidence="1">
    <location>
        <begin position="26"/>
        <end position="48"/>
    </location>
</feature>
<dbReference type="Proteomes" id="UP000824116">
    <property type="component" value="Unassembled WGS sequence"/>
</dbReference>
<keyword evidence="2" id="KW-0732">Signal</keyword>
<comment type="caution">
    <text evidence="3">The sequence shown here is derived from an EMBL/GenBank/DDBJ whole genome shotgun (WGS) entry which is preliminary data.</text>
</comment>
<reference evidence="3" key="1">
    <citation type="journal article" date="2021" name="PeerJ">
        <title>Extensive microbial diversity within the chicken gut microbiome revealed by metagenomics and culture.</title>
        <authorList>
            <person name="Gilroy R."/>
            <person name="Ravi A."/>
            <person name="Getino M."/>
            <person name="Pursley I."/>
            <person name="Horton D.L."/>
            <person name="Alikhan N.F."/>
            <person name="Baker D."/>
            <person name="Gharbi K."/>
            <person name="Hall N."/>
            <person name="Watson M."/>
            <person name="Adriaenssens E.M."/>
            <person name="Foster-Nyarko E."/>
            <person name="Jarju S."/>
            <person name="Secka A."/>
            <person name="Antonio M."/>
            <person name="Oren A."/>
            <person name="Chaudhuri R.R."/>
            <person name="La Ragione R."/>
            <person name="Hildebrand F."/>
            <person name="Pallen M.J."/>
        </authorList>
    </citation>
    <scope>NUCLEOTIDE SEQUENCE</scope>
    <source>
        <strain evidence="3">CHK196-3914</strain>
    </source>
</reference>
<proteinExistence type="predicted"/>
<evidence type="ECO:0000256" key="1">
    <source>
        <dbReference type="SAM" id="MobiDB-lite"/>
    </source>
</evidence>
<feature type="chain" id="PRO_5039568470" description="Lipoprotein" evidence="2">
    <location>
        <begin position="21"/>
        <end position="164"/>
    </location>
</feature>
<reference evidence="3" key="2">
    <citation type="submission" date="2021-04" db="EMBL/GenBank/DDBJ databases">
        <authorList>
            <person name="Gilroy R."/>
        </authorList>
    </citation>
    <scope>NUCLEOTIDE SEQUENCE</scope>
    <source>
        <strain evidence="3">CHK196-3914</strain>
    </source>
</reference>
<gene>
    <name evidence="3" type="ORF">H9723_07425</name>
</gene>